<accession>A0A0K9NQQ3</accession>
<dbReference type="AlphaFoldDB" id="A0A0K9NQQ3"/>
<gene>
    <name evidence="1" type="ORF">ZOSMA_77G00790</name>
</gene>
<evidence type="ECO:0000313" key="1">
    <source>
        <dbReference type="EMBL" id="KMZ58417.1"/>
    </source>
</evidence>
<comment type="caution">
    <text evidence="1">The sequence shown here is derived from an EMBL/GenBank/DDBJ whole genome shotgun (WGS) entry which is preliminary data.</text>
</comment>
<keyword evidence="2" id="KW-1185">Reference proteome</keyword>
<proteinExistence type="predicted"/>
<reference evidence="2" key="1">
    <citation type="journal article" date="2016" name="Nature">
        <title>The genome of the seagrass Zostera marina reveals angiosperm adaptation to the sea.</title>
        <authorList>
            <person name="Olsen J.L."/>
            <person name="Rouze P."/>
            <person name="Verhelst B."/>
            <person name="Lin Y.-C."/>
            <person name="Bayer T."/>
            <person name="Collen J."/>
            <person name="Dattolo E."/>
            <person name="De Paoli E."/>
            <person name="Dittami S."/>
            <person name="Maumus F."/>
            <person name="Michel G."/>
            <person name="Kersting A."/>
            <person name="Lauritano C."/>
            <person name="Lohaus R."/>
            <person name="Toepel M."/>
            <person name="Tonon T."/>
            <person name="Vanneste K."/>
            <person name="Amirebrahimi M."/>
            <person name="Brakel J."/>
            <person name="Bostroem C."/>
            <person name="Chovatia M."/>
            <person name="Grimwood J."/>
            <person name="Jenkins J.W."/>
            <person name="Jueterbock A."/>
            <person name="Mraz A."/>
            <person name="Stam W.T."/>
            <person name="Tice H."/>
            <person name="Bornberg-Bauer E."/>
            <person name="Green P.J."/>
            <person name="Pearson G.A."/>
            <person name="Procaccini G."/>
            <person name="Duarte C.M."/>
            <person name="Schmutz J."/>
            <person name="Reusch T.B.H."/>
            <person name="Van de Peer Y."/>
        </authorList>
    </citation>
    <scope>NUCLEOTIDE SEQUENCE [LARGE SCALE GENOMIC DNA]</scope>
    <source>
        <strain evidence="2">cv. Finnish</strain>
    </source>
</reference>
<sequence length="76" mass="9115">MDFGVWFKIKALILHQYNLLYHQVIQRYISNTNLILASSVNFRHSAKKLPHIQLPLFRLELWKVKENLSTKEIHQT</sequence>
<dbReference type="Proteomes" id="UP000036987">
    <property type="component" value="Unassembled WGS sequence"/>
</dbReference>
<evidence type="ECO:0000313" key="2">
    <source>
        <dbReference type="Proteomes" id="UP000036987"/>
    </source>
</evidence>
<protein>
    <submittedName>
        <fullName evidence="1">Uncharacterized protein</fullName>
    </submittedName>
</protein>
<name>A0A0K9NQQ3_ZOSMR</name>
<organism evidence="1 2">
    <name type="scientific">Zostera marina</name>
    <name type="common">Eelgrass</name>
    <dbReference type="NCBI Taxonomy" id="29655"/>
    <lineage>
        <taxon>Eukaryota</taxon>
        <taxon>Viridiplantae</taxon>
        <taxon>Streptophyta</taxon>
        <taxon>Embryophyta</taxon>
        <taxon>Tracheophyta</taxon>
        <taxon>Spermatophyta</taxon>
        <taxon>Magnoliopsida</taxon>
        <taxon>Liliopsida</taxon>
        <taxon>Zosteraceae</taxon>
        <taxon>Zostera</taxon>
    </lineage>
</organism>
<dbReference type="EMBL" id="LFYR01001945">
    <property type="protein sequence ID" value="KMZ58417.1"/>
    <property type="molecule type" value="Genomic_DNA"/>
</dbReference>